<reference evidence="1 2" key="1">
    <citation type="submission" date="2018-10" db="EMBL/GenBank/DDBJ databases">
        <authorList>
            <person name="Ekblom R."/>
            <person name="Jareborg N."/>
        </authorList>
    </citation>
    <scope>NUCLEOTIDE SEQUENCE [LARGE SCALE GENOMIC DNA]</scope>
    <source>
        <tissue evidence="1">Muscle</tissue>
    </source>
</reference>
<sequence>MFLIKSLCPGASMMVTKYLLVSNFHREISMVIPHSRSAFSLSKTQAYLKELFPISAASFSNFLIVLLSIPPHL</sequence>
<gene>
    <name evidence="1" type="ORF">BN2614_LOCUS1</name>
</gene>
<name>A0A9X9LM90_GULGU</name>
<dbReference type="EMBL" id="CYRY02007905">
    <property type="protein sequence ID" value="VCW76784.1"/>
    <property type="molecule type" value="Genomic_DNA"/>
</dbReference>
<evidence type="ECO:0000313" key="1">
    <source>
        <dbReference type="EMBL" id="VCW76784.1"/>
    </source>
</evidence>
<comment type="caution">
    <text evidence="1">The sequence shown here is derived from an EMBL/GenBank/DDBJ whole genome shotgun (WGS) entry which is preliminary data.</text>
</comment>
<organism evidence="1 2">
    <name type="scientific">Gulo gulo</name>
    <name type="common">Wolverine</name>
    <name type="synonym">Gluton</name>
    <dbReference type="NCBI Taxonomy" id="48420"/>
    <lineage>
        <taxon>Eukaryota</taxon>
        <taxon>Metazoa</taxon>
        <taxon>Chordata</taxon>
        <taxon>Craniata</taxon>
        <taxon>Vertebrata</taxon>
        <taxon>Euteleostomi</taxon>
        <taxon>Mammalia</taxon>
        <taxon>Eutheria</taxon>
        <taxon>Laurasiatheria</taxon>
        <taxon>Carnivora</taxon>
        <taxon>Caniformia</taxon>
        <taxon>Musteloidea</taxon>
        <taxon>Mustelidae</taxon>
        <taxon>Guloninae</taxon>
        <taxon>Gulo</taxon>
    </lineage>
</organism>
<keyword evidence="2" id="KW-1185">Reference proteome</keyword>
<protein>
    <submittedName>
        <fullName evidence="1">Uncharacterized protein</fullName>
    </submittedName>
</protein>
<evidence type="ECO:0000313" key="2">
    <source>
        <dbReference type="Proteomes" id="UP000269945"/>
    </source>
</evidence>
<accession>A0A9X9LM90</accession>
<dbReference type="AlphaFoldDB" id="A0A9X9LM90"/>
<proteinExistence type="predicted"/>
<dbReference type="Proteomes" id="UP000269945">
    <property type="component" value="Unassembled WGS sequence"/>
</dbReference>